<dbReference type="SUPFAM" id="SSF82866">
    <property type="entry name" value="Multidrug efflux transporter AcrB transmembrane domain"/>
    <property type="match status" value="2"/>
</dbReference>
<dbReference type="PANTHER" id="PTHR30081:SF8">
    <property type="entry name" value="PROTEIN TRANSLOCASE SUBUNIT SECF"/>
    <property type="match status" value="1"/>
</dbReference>
<dbReference type="InterPro" id="IPR048634">
    <property type="entry name" value="SecD_SecF_C"/>
</dbReference>
<keyword evidence="8" id="KW-0811">Translocation</keyword>
<sequence length="885" mass="98578">MNKIKKFFSLNSWKRWVILSLTFITTIISIVFGSVFFVSKNINKSIEYGGGIQAIVQVVNKESANPEDVDPALVETVSESINTRLNGGNGLNGIKTTIGSDGKIRVTKNGSISESQIQEFINQIISKPQLTMTDTKMQPLFIDGVFNYRIKDSSDPANKIDYKNLSKYTPPIQSGSVKALLNQDGSNYLSLDLKDDGQGGYEVEWTKATEYMSQTQDRTILMWINLDTLVQIAKTSFPKEWKNAKENPYNFVYVNETPTITAPPGAQDYSQVIRPLLKENAFNAKNFLISSATVSQPLHGKSFTISGSFTNQEANQLALNINYGTAKYDLKFISSSIIAPNSSNVSNFDHAIIAGVVVLILIAVFMIANYGLLGVLSTLSMSLYIFLTLLLFSALNGEYSPATIASLVIGIGLSVDANIITYERLKNEHYNGDSLVKATRNSHRFSLSSILDANITTLIITVVLFFFGSINVKSFSISLMISIMFTLFVMLVFNKLLATLLVNITTINKRPWLFGIWKKQKHQVENPKTPFYKKIDYVKVSNYMFIVSFSIIAIAIVAFVVLSIINKNVFGAFELSVDFSGGSIVSIESSGGEIPLNDNLNIRNATNIKNEVIKIFASRGIDIANDTKIVQKDVAGTNYAIEIRTAKDIIEFLNDKTNNGFEKILGNKFIDLKVANYSISQAESIKIVNNVMLSIGISFIGIIIYTLIRMRWTYSIAAIIALLHDILFVAGSFVVLRLELSPIIIAAMLSIVAFSINDTIVIFDRIRETLNTEYATKIINKQDLKTIINKSIGETIKRSLFTSFTTILTVLVLLAFKDATGLTFNIAMLIGLTVGTYSSIFIASQVWYRLETWRQKGIEKRKKTNYWNINKPGEQIFPGINDFKY</sequence>
<keyword evidence="9 10" id="KW-0472">Membrane</keyword>
<dbReference type="EMBL" id="CP101808">
    <property type="protein sequence ID" value="UUD37180.1"/>
    <property type="molecule type" value="Genomic_DNA"/>
</dbReference>
<dbReference type="Pfam" id="PF02355">
    <property type="entry name" value="SecD_SecF_C"/>
    <property type="match status" value="2"/>
</dbReference>
<evidence type="ECO:0000256" key="3">
    <source>
        <dbReference type="ARBA" id="ARBA00022448"/>
    </source>
</evidence>
<evidence type="ECO:0000256" key="1">
    <source>
        <dbReference type="ARBA" id="ARBA00004651"/>
    </source>
</evidence>
<gene>
    <name evidence="13" type="primary">secDF</name>
    <name evidence="13" type="ORF">NPA09_01230</name>
</gene>
<feature type="transmembrane region" description="Helical" evidence="10">
    <location>
        <begin position="350"/>
        <end position="368"/>
    </location>
</feature>
<dbReference type="Gene3D" id="1.20.1640.10">
    <property type="entry name" value="Multidrug efflux transporter AcrB transmembrane domain"/>
    <property type="match status" value="2"/>
</dbReference>
<proteinExistence type="predicted"/>
<feature type="transmembrane region" description="Helical" evidence="10">
    <location>
        <begin position="543"/>
        <end position="565"/>
    </location>
</feature>
<evidence type="ECO:0000259" key="12">
    <source>
        <dbReference type="Pfam" id="PF22599"/>
    </source>
</evidence>
<evidence type="ECO:0000256" key="7">
    <source>
        <dbReference type="ARBA" id="ARBA00022989"/>
    </source>
</evidence>
<reference evidence="13" key="1">
    <citation type="submission" date="2022-07" db="EMBL/GenBank/DDBJ databases">
        <title>Complete genome of Mycoplasma equigenitalium type strain T37.</title>
        <authorList>
            <person name="Spergser J."/>
        </authorList>
    </citation>
    <scope>NUCLEOTIDE SEQUENCE</scope>
    <source>
        <strain evidence="13">T37</strain>
    </source>
</reference>
<organism evidence="13 14">
    <name type="scientific">Mycoplasmopsis equigenitalium</name>
    <dbReference type="NCBI Taxonomy" id="114883"/>
    <lineage>
        <taxon>Bacteria</taxon>
        <taxon>Bacillati</taxon>
        <taxon>Mycoplasmatota</taxon>
        <taxon>Mycoplasmoidales</taxon>
        <taxon>Metamycoplasmataceae</taxon>
        <taxon>Mycoplasmopsis</taxon>
    </lineage>
</organism>
<dbReference type="NCBIfam" id="NF046001">
    <property type="entry name" value="SecDF_plasm"/>
    <property type="match status" value="1"/>
</dbReference>
<evidence type="ECO:0000313" key="14">
    <source>
        <dbReference type="Proteomes" id="UP001059576"/>
    </source>
</evidence>
<dbReference type="PRINTS" id="PR01755">
    <property type="entry name" value="SECFTRNLCASE"/>
</dbReference>
<evidence type="ECO:0000256" key="8">
    <source>
        <dbReference type="ARBA" id="ARBA00023010"/>
    </source>
</evidence>
<evidence type="ECO:0000256" key="6">
    <source>
        <dbReference type="ARBA" id="ARBA00022927"/>
    </source>
</evidence>
<keyword evidence="6" id="KW-0653">Protein transport</keyword>
<evidence type="ECO:0000256" key="5">
    <source>
        <dbReference type="ARBA" id="ARBA00022692"/>
    </source>
</evidence>
<dbReference type="InterPro" id="IPR054384">
    <property type="entry name" value="SecDF_P1_head"/>
</dbReference>
<dbReference type="NCBIfam" id="TIGR00966">
    <property type="entry name" value="transloc_SecF"/>
    <property type="match status" value="1"/>
</dbReference>
<dbReference type="NCBIfam" id="TIGR00916">
    <property type="entry name" value="2A0604s01"/>
    <property type="match status" value="1"/>
</dbReference>
<feature type="transmembrane region" description="Helical" evidence="10">
    <location>
        <begin position="742"/>
        <end position="763"/>
    </location>
</feature>
<evidence type="ECO:0000256" key="4">
    <source>
        <dbReference type="ARBA" id="ARBA00022475"/>
    </source>
</evidence>
<feature type="domain" description="Protein export membrane protein SecD/SecF C-terminal" evidence="11">
    <location>
        <begin position="676"/>
        <end position="851"/>
    </location>
</feature>
<comment type="subcellular location">
    <subcellularLocation>
        <location evidence="1">Cell membrane</location>
        <topology evidence="1">Multi-pass membrane protein</topology>
    </subcellularLocation>
</comment>
<dbReference type="NCBIfam" id="NF009582">
    <property type="entry name" value="PRK13024.1-2"/>
    <property type="match status" value="1"/>
</dbReference>
<evidence type="ECO:0000313" key="13">
    <source>
        <dbReference type="EMBL" id="UUD37180.1"/>
    </source>
</evidence>
<evidence type="ECO:0000256" key="10">
    <source>
        <dbReference type="SAM" id="Phobius"/>
    </source>
</evidence>
<dbReference type="Pfam" id="PF22599">
    <property type="entry name" value="SecDF_P1_head"/>
    <property type="match status" value="1"/>
</dbReference>
<feature type="transmembrane region" description="Helical" evidence="10">
    <location>
        <begin position="476"/>
        <end position="502"/>
    </location>
</feature>
<dbReference type="InterPro" id="IPR005665">
    <property type="entry name" value="SecF_bac"/>
</dbReference>
<feature type="transmembrane region" description="Helical" evidence="10">
    <location>
        <begin position="687"/>
        <end position="708"/>
    </location>
</feature>
<feature type="domain" description="Protein export membrane protein SecD/SecF C-terminal" evidence="11">
    <location>
        <begin position="329"/>
        <end position="494"/>
    </location>
</feature>
<evidence type="ECO:0000256" key="9">
    <source>
        <dbReference type="ARBA" id="ARBA00023136"/>
    </source>
</evidence>
<feature type="transmembrane region" description="Helical" evidence="10">
    <location>
        <begin position="375"/>
        <end position="395"/>
    </location>
</feature>
<feature type="transmembrane region" description="Helical" evidence="10">
    <location>
        <begin position="450"/>
        <end position="470"/>
    </location>
</feature>
<dbReference type="Gene3D" id="3.30.1360.200">
    <property type="match status" value="1"/>
</dbReference>
<keyword evidence="4" id="KW-1003">Cell membrane</keyword>
<dbReference type="InterPro" id="IPR022645">
    <property type="entry name" value="SecD/SecF_bac"/>
</dbReference>
<dbReference type="InterPro" id="IPR055344">
    <property type="entry name" value="SecD_SecF_C_bact"/>
</dbReference>
<protein>
    <recommendedName>
        <fullName evidence="2">Protein translocase subunit SecF</fullName>
    </recommendedName>
</protein>
<evidence type="ECO:0000256" key="2">
    <source>
        <dbReference type="ARBA" id="ARBA00015792"/>
    </source>
</evidence>
<feature type="transmembrane region" description="Helical" evidence="10">
    <location>
        <begin position="715"/>
        <end position="736"/>
    </location>
</feature>
<keyword evidence="3" id="KW-0813">Transport</keyword>
<feature type="domain" description="SecDF P1 head subdomain" evidence="12">
    <location>
        <begin position="285"/>
        <end position="324"/>
    </location>
</feature>
<accession>A0ABY5J5D9</accession>
<dbReference type="InterPro" id="IPR022813">
    <property type="entry name" value="SecD/SecF_arch_bac"/>
</dbReference>
<dbReference type="PANTHER" id="PTHR30081">
    <property type="entry name" value="PROTEIN-EXPORT MEMBRANE PROTEIN SEC"/>
    <property type="match status" value="1"/>
</dbReference>
<dbReference type="RefSeq" id="WP_129722066.1">
    <property type="nucleotide sequence ID" value="NZ_CP101808.1"/>
</dbReference>
<keyword evidence="5 10" id="KW-0812">Transmembrane</keyword>
<feature type="transmembrane region" description="Helical" evidence="10">
    <location>
        <begin position="799"/>
        <end position="816"/>
    </location>
</feature>
<feature type="transmembrane region" description="Helical" evidence="10">
    <location>
        <begin position="822"/>
        <end position="848"/>
    </location>
</feature>
<keyword evidence="7 10" id="KW-1133">Transmembrane helix</keyword>
<dbReference type="Proteomes" id="UP001059576">
    <property type="component" value="Chromosome"/>
</dbReference>
<keyword evidence="14" id="KW-1185">Reference proteome</keyword>
<evidence type="ECO:0000259" key="11">
    <source>
        <dbReference type="Pfam" id="PF02355"/>
    </source>
</evidence>
<feature type="transmembrane region" description="Helical" evidence="10">
    <location>
        <begin position="401"/>
        <end position="420"/>
    </location>
</feature>
<name>A0ABY5J5D9_9BACT</name>